<evidence type="ECO:0000313" key="1">
    <source>
        <dbReference type="EMBL" id="RSZ56975.1"/>
    </source>
</evidence>
<evidence type="ECO:0000313" key="2">
    <source>
        <dbReference type="Proteomes" id="UP000278085"/>
    </source>
</evidence>
<dbReference type="RefSeq" id="WP_126076128.1">
    <property type="nucleotide sequence ID" value="NZ_CP051166.1"/>
</dbReference>
<accession>A0A430HHJ0</accession>
<evidence type="ECO:0008006" key="3">
    <source>
        <dbReference type="Google" id="ProtNLM"/>
    </source>
</evidence>
<dbReference type="AlphaFoldDB" id="A0A430HHJ0"/>
<dbReference type="SUPFAM" id="SSF48371">
    <property type="entry name" value="ARM repeat"/>
    <property type="match status" value="1"/>
</dbReference>
<reference evidence="1 2" key="1">
    <citation type="submission" date="2018-12" db="EMBL/GenBank/DDBJ databases">
        <authorList>
            <person name="Yang E."/>
        </authorList>
    </citation>
    <scope>NUCLEOTIDE SEQUENCE [LARGE SCALE GENOMIC DNA]</scope>
    <source>
        <strain evidence="1 2">SOD</strain>
    </source>
</reference>
<dbReference type="OrthoDB" id="8089803at2"/>
<dbReference type="InterPro" id="IPR011989">
    <property type="entry name" value="ARM-like"/>
</dbReference>
<dbReference type="Pfam" id="PF13646">
    <property type="entry name" value="HEAT_2"/>
    <property type="match status" value="1"/>
</dbReference>
<dbReference type="Gene3D" id="1.25.10.10">
    <property type="entry name" value="Leucine-rich Repeat Variant"/>
    <property type="match status" value="1"/>
</dbReference>
<sequence>MTHQAISKVISPLVRRHAEDAAFYWNQHDTCASSTKLGLIGLSNLSHLLRAHLEGLFIAGTDARPHCHGALERWRKPAEAFVCTHVALAMADKACVEALFKSVRANPDQLLRGVISALAWLPLADACRVIAQWTGTGSDSVMQVAALRAIALIGRDAVCAMDQPLATFLADPDQHVRAAACRAAACLPVGAAPWEGADALLEALLDDPVVAVRAEAAIALGSRSQAGKARRSEARLFLPVLWHCAVAQADMLACATGWYAMQAQRRLTRWVQQLALLHVPGAAYAGALDALPVRVRLNFIAWHGDPVYLPLLVDHMDMPGLARYAGWAWQTITGVDLLASGLSVPEPEADRQALRVTDASHDADFGLVLPDAAAVRRYPVSDLSCGKRYVAGAVLTPARARDLYVHAPQALRSIAAACLQYNHPELRLSVRAGASVQRANIARLDAAITQEALH</sequence>
<dbReference type="InterPro" id="IPR016024">
    <property type="entry name" value="ARM-type_fold"/>
</dbReference>
<protein>
    <recommendedName>
        <fullName evidence="3">HEAT repeat domain-containing protein</fullName>
    </recommendedName>
</protein>
<organism evidence="1 2">
    <name type="scientific">Massilia atriviolacea</name>
    <dbReference type="NCBI Taxonomy" id="2495579"/>
    <lineage>
        <taxon>Bacteria</taxon>
        <taxon>Pseudomonadati</taxon>
        <taxon>Pseudomonadota</taxon>
        <taxon>Betaproteobacteria</taxon>
        <taxon>Burkholderiales</taxon>
        <taxon>Oxalobacteraceae</taxon>
        <taxon>Telluria group</taxon>
        <taxon>Massilia</taxon>
    </lineage>
</organism>
<gene>
    <name evidence="1" type="ORF">EJB06_21875</name>
</gene>
<comment type="caution">
    <text evidence="1">The sequence shown here is derived from an EMBL/GenBank/DDBJ whole genome shotgun (WGS) entry which is preliminary data.</text>
</comment>
<keyword evidence="2" id="KW-1185">Reference proteome</keyword>
<name>A0A430HHJ0_9BURK</name>
<dbReference type="EMBL" id="RXLQ01000012">
    <property type="protein sequence ID" value="RSZ56975.1"/>
    <property type="molecule type" value="Genomic_DNA"/>
</dbReference>
<proteinExistence type="predicted"/>
<dbReference type="Proteomes" id="UP000278085">
    <property type="component" value="Unassembled WGS sequence"/>
</dbReference>